<dbReference type="VEuPathDB" id="VectorBase:ADIR014913"/>
<name>A0A182NYL8_9DIPT</name>
<organism evidence="1 2">
    <name type="scientific">Anopheles dirus</name>
    <dbReference type="NCBI Taxonomy" id="7168"/>
    <lineage>
        <taxon>Eukaryota</taxon>
        <taxon>Metazoa</taxon>
        <taxon>Ecdysozoa</taxon>
        <taxon>Arthropoda</taxon>
        <taxon>Hexapoda</taxon>
        <taxon>Insecta</taxon>
        <taxon>Pterygota</taxon>
        <taxon>Neoptera</taxon>
        <taxon>Endopterygota</taxon>
        <taxon>Diptera</taxon>
        <taxon>Nematocera</taxon>
        <taxon>Culicoidea</taxon>
        <taxon>Culicidae</taxon>
        <taxon>Anophelinae</taxon>
        <taxon>Anopheles</taxon>
    </lineage>
</organism>
<sequence>MCVCAYMLIRSGNLANIRRKWKEYLQAKHKDILAVRTVPEKRERF</sequence>
<evidence type="ECO:0000313" key="1">
    <source>
        <dbReference type="EnsemblMetazoa" id="ADIR014913-PA"/>
    </source>
</evidence>
<reference evidence="1" key="2">
    <citation type="submission" date="2020-05" db="UniProtKB">
        <authorList>
            <consortium name="EnsemblMetazoa"/>
        </authorList>
    </citation>
    <scope>IDENTIFICATION</scope>
    <source>
        <strain evidence="1">WRAIR2</strain>
    </source>
</reference>
<reference evidence="2" key="1">
    <citation type="submission" date="2013-03" db="EMBL/GenBank/DDBJ databases">
        <title>The Genome Sequence of Anopheles dirus WRAIR2.</title>
        <authorList>
            <consortium name="The Broad Institute Genomics Platform"/>
            <person name="Neafsey D.E."/>
            <person name="Walton C."/>
            <person name="Walker B."/>
            <person name="Young S.K."/>
            <person name="Zeng Q."/>
            <person name="Gargeya S."/>
            <person name="Fitzgerald M."/>
            <person name="Haas B."/>
            <person name="Abouelleil A."/>
            <person name="Allen A.W."/>
            <person name="Alvarado L."/>
            <person name="Arachchi H.M."/>
            <person name="Berlin A.M."/>
            <person name="Chapman S.B."/>
            <person name="Gainer-Dewar J."/>
            <person name="Goldberg J."/>
            <person name="Griggs A."/>
            <person name="Gujja S."/>
            <person name="Hansen M."/>
            <person name="Howarth C."/>
            <person name="Imamovic A."/>
            <person name="Ireland A."/>
            <person name="Larimer J."/>
            <person name="McCowan C."/>
            <person name="Murphy C."/>
            <person name="Pearson M."/>
            <person name="Poon T.W."/>
            <person name="Priest M."/>
            <person name="Roberts A."/>
            <person name="Saif S."/>
            <person name="Shea T."/>
            <person name="Sisk P."/>
            <person name="Sykes S."/>
            <person name="Wortman J."/>
            <person name="Nusbaum C."/>
            <person name="Birren B."/>
        </authorList>
    </citation>
    <scope>NUCLEOTIDE SEQUENCE [LARGE SCALE GENOMIC DNA]</scope>
    <source>
        <strain evidence="2">WRAIR2</strain>
    </source>
</reference>
<dbReference type="AlphaFoldDB" id="A0A182NYL8"/>
<evidence type="ECO:0000313" key="2">
    <source>
        <dbReference type="Proteomes" id="UP000075884"/>
    </source>
</evidence>
<accession>A0A182NYL8</accession>
<protein>
    <submittedName>
        <fullName evidence="1">Uncharacterized protein</fullName>
    </submittedName>
</protein>
<dbReference type="EnsemblMetazoa" id="ADIR014913-RA">
    <property type="protein sequence ID" value="ADIR014913-PA"/>
    <property type="gene ID" value="ADIR014913"/>
</dbReference>
<keyword evidence="2" id="KW-1185">Reference proteome</keyword>
<dbReference type="Proteomes" id="UP000075884">
    <property type="component" value="Unassembled WGS sequence"/>
</dbReference>
<proteinExistence type="predicted"/>